<feature type="compositionally biased region" description="Polar residues" evidence="5">
    <location>
        <begin position="237"/>
        <end position="252"/>
    </location>
</feature>
<feature type="domain" description="Cep57 centrosome microtubule-binding" evidence="6">
    <location>
        <begin position="936"/>
        <end position="1007"/>
    </location>
</feature>
<feature type="region of interest" description="Disordered" evidence="5">
    <location>
        <begin position="884"/>
        <end position="920"/>
    </location>
</feature>
<protein>
    <recommendedName>
        <fullName evidence="10">Cep57 centrosome microtubule-binding domain-containing protein</fullName>
    </recommendedName>
</protein>
<dbReference type="EMBL" id="KL197711">
    <property type="protein sequence ID" value="KDQ62237.1"/>
    <property type="molecule type" value="Genomic_DNA"/>
</dbReference>
<feature type="region of interest" description="Disordered" evidence="5">
    <location>
        <begin position="605"/>
        <end position="642"/>
    </location>
</feature>
<sequence length="1042" mass="115871">MGRGLDISIQGDEQEQHRIQLEHNLQHTDISFHLSSTPDDYSDDDVEHPRHNSAPSPRSAGFASFHHLSNDDYVHDGHSHIHPWSFRSADDEDGINPYTAESMSTAAHHASALTINAGLAGRGVRRDMSMSGVEYDPDRPVHDMIAGIDSRFSAFDIDPSRSKQAAASINFDPLVVDDTGEIDRVLNNSYSATPRPKLSDALNRLAFSPKRPRSAQSHTSSSSSSRPQSPRSPPTQLQLYPQDQPSQRQQHVPSAPTPRRPSAANVPDYDIPTPRPASKLRYAQETPSQQKPRTPTPSSAKSEFTKLARGLARELEESRWDAAQPRPSPRQGAPFIDAPVTQSTVHDRRHKSRAAERNPLRDIVNAPPVLPTPSKVNKSLHLPDVTGLTSAVESPAKGGLRYYGYEDDEHAAAEAEARLLAVLNNVHLKLKHLEDENGISRRRVRELELELDECKQQVARERARVLDIEKSTSRQRSDKVRVVEATRRAHVEEQEENAKRYREAVEEKKALEALITTLRTNLARLTSELATHQRLLDELRTFRDSDASALKEKSEEVDRLRKEVERLAGEVEVLRGVVEEGLKERRMVRESMSLSYVTDIPEHSRANATLAPAPPALGQVVEEEGEDEEEGEEEAVVDAPRLEVEDHRIGEDEEEVSIGVQATMAQSSTSFSRRPDRTIRTDLATIQSTTGVDTSTRGFINTRELDRISVELEERRSERSISVFSHSQSSASSSRSALRPSRSPSPLPSKDLLKVDRSSVSGTSRFTRDDRDDGYASAADRSVYSRAESPAPSIVRSEPEPLAHSRRVPSTRPSAPTPARSTKVPGRSCPPATPFPQIRGTNLERLFFSAPEHNAKSCPVCHRRRRATTIDPIHTFDCRTEATTQEAHLEDDEGFGEGSDELGHGPLPSRHKGKGKQRSNVAFAEDEAPRKLGDDKLPPQTVLARVLRELEDDFTHYKGIYTELADQYKIMDAASDVAKRNVLAQHLREVIDVLEQKGDQIASLYDLLTFKDKPLSSNERPVPSATASWGRARGSRKQSAAS</sequence>
<keyword evidence="2" id="KW-0963">Cytoplasm</keyword>
<name>A0A067QFE7_9AGAM</name>
<evidence type="ECO:0000259" key="7">
    <source>
        <dbReference type="Pfam" id="PF14197"/>
    </source>
</evidence>
<organism evidence="8 9">
    <name type="scientific">Jaapia argillacea MUCL 33604</name>
    <dbReference type="NCBI Taxonomy" id="933084"/>
    <lineage>
        <taxon>Eukaryota</taxon>
        <taxon>Fungi</taxon>
        <taxon>Dikarya</taxon>
        <taxon>Basidiomycota</taxon>
        <taxon>Agaricomycotina</taxon>
        <taxon>Agaricomycetes</taxon>
        <taxon>Agaricomycetidae</taxon>
        <taxon>Jaapiales</taxon>
        <taxon>Jaapiaceae</taxon>
        <taxon>Jaapia</taxon>
    </lineage>
</organism>
<feature type="compositionally biased region" description="Low complexity" evidence="5">
    <location>
        <begin position="720"/>
        <end position="750"/>
    </location>
</feature>
<evidence type="ECO:0000256" key="5">
    <source>
        <dbReference type="SAM" id="MobiDB-lite"/>
    </source>
</evidence>
<evidence type="ECO:0000313" key="9">
    <source>
        <dbReference type="Proteomes" id="UP000027265"/>
    </source>
</evidence>
<dbReference type="HOGENOM" id="CLU_007735_0_0_1"/>
<evidence type="ECO:0008006" key="10">
    <source>
        <dbReference type="Google" id="ProtNLM"/>
    </source>
</evidence>
<dbReference type="AlphaFoldDB" id="A0A067QFE7"/>
<comment type="subcellular location">
    <subcellularLocation>
        <location evidence="1">Cytoplasm</location>
        <location evidence="1">Cytoskeleton</location>
        <location evidence="1">Microtubule organizing center</location>
    </subcellularLocation>
</comment>
<dbReference type="InterPro" id="IPR051756">
    <property type="entry name" value="Centrosomal_MT-associated"/>
</dbReference>
<evidence type="ECO:0000313" key="8">
    <source>
        <dbReference type="EMBL" id="KDQ62237.1"/>
    </source>
</evidence>
<accession>A0A067QFE7</accession>
<keyword evidence="9" id="KW-1185">Reference proteome</keyword>
<evidence type="ECO:0000256" key="1">
    <source>
        <dbReference type="ARBA" id="ARBA00004267"/>
    </source>
</evidence>
<feature type="coiled-coil region" evidence="4">
    <location>
        <begin position="430"/>
        <end position="577"/>
    </location>
</feature>
<feature type="region of interest" description="Disordered" evidence="5">
    <location>
        <begin position="1013"/>
        <end position="1042"/>
    </location>
</feature>
<feature type="compositionally biased region" description="Low complexity" evidence="5">
    <location>
        <begin position="214"/>
        <end position="229"/>
    </location>
</feature>
<evidence type="ECO:0000256" key="2">
    <source>
        <dbReference type="ARBA" id="ARBA00022490"/>
    </source>
</evidence>
<dbReference type="Proteomes" id="UP000027265">
    <property type="component" value="Unassembled WGS sequence"/>
</dbReference>
<evidence type="ECO:0000256" key="3">
    <source>
        <dbReference type="ARBA" id="ARBA00023212"/>
    </source>
</evidence>
<feature type="compositionally biased region" description="Acidic residues" evidence="5">
    <location>
        <begin position="621"/>
        <end position="636"/>
    </location>
</feature>
<dbReference type="OrthoDB" id="76453at2759"/>
<feature type="region of interest" description="Disordered" evidence="5">
    <location>
        <begin position="716"/>
        <end position="838"/>
    </location>
</feature>
<proteinExistence type="predicted"/>
<dbReference type="Pfam" id="PF14197">
    <property type="entry name" value="Cep57_CLD_2"/>
    <property type="match status" value="1"/>
</dbReference>
<feature type="compositionally biased region" description="Polar residues" evidence="5">
    <location>
        <begin position="285"/>
        <end position="302"/>
    </location>
</feature>
<evidence type="ECO:0000256" key="4">
    <source>
        <dbReference type="SAM" id="Coils"/>
    </source>
</evidence>
<dbReference type="InParanoid" id="A0A067QFE7"/>
<dbReference type="InterPro" id="IPR024957">
    <property type="entry name" value="Cep57_MT-bd_dom"/>
</dbReference>
<dbReference type="PANTHER" id="PTHR19336">
    <property type="entry name" value="UNCHARACTERIZED DUF1167"/>
    <property type="match status" value="1"/>
</dbReference>
<feature type="region of interest" description="Disordered" evidence="5">
    <location>
        <begin position="33"/>
        <end position="61"/>
    </location>
</feature>
<dbReference type="GO" id="GO:0005815">
    <property type="term" value="C:microtubule organizing center"/>
    <property type="evidence" value="ECO:0007669"/>
    <property type="project" value="UniProtKB-SubCell"/>
</dbReference>
<feature type="domain" description="PPC89 centrosome localisation" evidence="7">
    <location>
        <begin position="511"/>
        <end position="585"/>
    </location>
</feature>
<keyword evidence="3" id="KW-0206">Cytoskeleton</keyword>
<dbReference type="InterPro" id="IPR025925">
    <property type="entry name" value="PPC89_CLD"/>
</dbReference>
<feature type="region of interest" description="Disordered" evidence="5">
    <location>
        <begin position="209"/>
        <end position="356"/>
    </location>
</feature>
<gene>
    <name evidence="8" type="ORF">JAAARDRAFT_189583</name>
</gene>
<feature type="compositionally biased region" description="Acidic residues" evidence="5">
    <location>
        <begin position="889"/>
        <end position="900"/>
    </location>
</feature>
<feature type="compositionally biased region" description="Basic and acidic residues" evidence="5">
    <location>
        <begin position="303"/>
        <end position="320"/>
    </location>
</feature>
<reference evidence="9" key="1">
    <citation type="journal article" date="2014" name="Proc. Natl. Acad. Sci. U.S.A.">
        <title>Extensive sampling of basidiomycete genomes demonstrates inadequacy of the white-rot/brown-rot paradigm for wood decay fungi.</title>
        <authorList>
            <person name="Riley R."/>
            <person name="Salamov A.A."/>
            <person name="Brown D.W."/>
            <person name="Nagy L.G."/>
            <person name="Floudas D."/>
            <person name="Held B.W."/>
            <person name="Levasseur A."/>
            <person name="Lombard V."/>
            <person name="Morin E."/>
            <person name="Otillar R."/>
            <person name="Lindquist E.A."/>
            <person name="Sun H."/>
            <person name="LaButti K.M."/>
            <person name="Schmutz J."/>
            <person name="Jabbour D."/>
            <person name="Luo H."/>
            <person name="Baker S.E."/>
            <person name="Pisabarro A.G."/>
            <person name="Walton J.D."/>
            <person name="Blanchette R.A."/>
            <person name="Henrissat B."/>
            <person name="Martin F."/>
            <person name="Cullen D."/>
            <person name="Hibbett D.S."/>
            <person name="Grigoriev I.V."/>
        </authorList>
    </citation>
    <scope>NUCLEOTIDE SEQUENCE [LARGE SCALE GENOMIC DNA]</scope>
    <source>
        <strain evidence="9">MUCL 33604</strain>
    </source>
</reference>
<dbReference type="Pfam" id="PF06657">
    <property type="entry name" value="Cep57_MT_bd"/>
    <property type="match status" value="1"/>
</dbReference>
<evidence type="ECO:0000259" key="6">
    <source>
        <dbReference type="Pfam" id="PF06657"/>
    </source>
</evidence>
<keyword evidence="4" id="KW-0175">Coiled coil</keyword>
<dbReference type="GO" id="GO:0008017">
    <property type="term" value="F:microtubule binding"/>
    <property type="evidence" value="ECO:0007669"/>
    <property type="project" value="InterPro"/>
</dbReference>
<dbReference type="PANTHER" id="PTHR19336:SF9">
    <property type="entry name" value="SPINDLE POLE BODY PROTEIN PPC89"/>
    <property type="match status" value="1"/>
</dbReference>